<dbReference type="Proteomes" id="UP000070520">
    <property type="component" value="Unassembled WGS sequence"/>
</dbReference>
<gene>
    <name evidence="7" type="ORF">AKJ42_02295</name>
</gene>
<evidence type="ECO:0000313" key="7">
    <source>
        <dbReference type="EMBL" id="KXA99864.1"/>
    </source>
</evidence>
<dbReference type="GO" id="GO:0003729">
    <property type="term" value="F:mRNA binding"/>
    <property type="evidence" value="ECO:0007669"/>
    <property type="project" value="InterPro"/>
</dbReference>
<sequence length="82" mass="9392">MSATKFSGLEVVKALVRNHFQIVGRTGSHVKLRYEHPTDESDIRIVIVPMHDSIDTGTLRSIANQAGARDFQKFKKWIDRNR</sequence>
<evidence type="ECO:0000256" key="3">
    <source>
        <dbReference type="ARBA" id="ARBA00022759"/>
    </source>
</evidence>
<evidence type="ECO:0000256" key="5">
    <source>
        <dbReference type="ARBA" id="ARBA00022884"/>
    </source>
</evidence>
<keyword evidence="8" id="KW-1185">Reference proteome</keyword>
<dbReference type="EMBL" id="LHXW01000021">
    <property type="protein sequence ID" value="KXA99864.1"/>
    <property type="molecule type" value="Genomic_DNA"/>
</dbReference>
<dbReference type="GO" id="GO:0016787">
    <property type="term" value="F:hydrolase activity"/>
    <property type="evidence" value="ECO:0007669"/>
    <property type="project" value="UniProtKB-KW"/>
</dbReference>
<proteinExistence type="predicted"/>
<keyword evidence="5" id="KW-0694">RNA-binding</keyword>
<name>A0A133V0A5_9EURY</name>
<evidence type="ECO:0000256" key="6">
    <source>
        <dbReference type="ARBA" id="ARBA00023016"/>
    </source>
</evidence>
<keyword evidence="3" id="KW-0255">Endonuclease</keyword>
<dbReference type="Gene3D" id="3.30.920.30">
    <property type="entry name" value="Hypothetical protein"/>
    <property type="match status" value="1"/>
</dbReference>
<keyword evidence="2" id="KW-0540">Nuclease</keyword>
<protein>
    <recommendedName>
        <fullName evidence="9">Type II toxin-antitoxin system HicA family toxin</fullName>
    </recommendedName>
</protein>
<dbReference type="AlphaFoldDB" id="A0A133V0A5"/>
<evidence type="ECO:0000313" key="8">
    <source>
        <dbReference type="Proteomes" id="UP000070520"/>
    </source>
</evidence>
<reference evidence="7 8" key="1">
    <citation type="journal article" date="2016" name="Sci. Rep.">
        <title>Metabolic traits of an uncultured archaeal lineage -MSBL1- from brine pools of the Red Sea.</title>
        <authorList>
            <person name="Mwirichia R."/>
            <person name="Alam I."/>
            <person name="Rashid M."/>
            <person name="Vinu M."/>
            <person name="Ba-Alawi W."/>
            <person name="Anthony Kamau A."/>
            <person name="Kamanda Ngugi D."/>
            <person name="Goker M."/>
            <person name="Klenk H.P."/>
            <person name="Bajic V."/>
            <person name="Stingl U."/>
        </authorList>
    </citation>
    <scope>NUCLEOTIDE SEQUENCE [LARGE SCALE GENOMIC DNA]</scope>
    <source>
        <strain evidence="7">SCGC-AAA261C02</strain>
    </source>
</reference>
<organism evidence="7 8">
    <name type="scientific">candidate division MSBL1 archaeon SCGC-AAA261C02</name>
    <dbReference type="NCBI Taxonomy" id="1698272"/>
    <lineage>
        <taxon>Archaea</taxon>
        <taxon>Methanobacteriati</taxon>
        <taxon>Methanobacteriota</taxon>
        <taxon>candidate division MSBL1</taxon>
    </lineage>
</organism>
<accession>A0A133V0A5</accession>
<keyword evidence="1" id="KW-1277">Toxin-antitoxin system</keyword>
<keyword evidence="6" id="KW-0346">Stress response</keyword>
<evidence type="ECO:0000256" key="2">
    <source>
        <dbReference type="ARBA" id="ARBA00022722"/>
    </source>
</evidence>
<evidence type="ECO:0008006" key="9">
    <source>
        <dbReference type="Google" id="ProtNLM"/>
    </source>
</evidence>
<comment type="caution">
    <text evidence="7">The sequence shown here is derived from an EMBL/GenBank/DDBJ whole genome shotgun (WGS) entry which is preliminary data.</text>
</comment>
<dbReference type="InterPro" id="IPR038570">
    <property type="entry name" value="HicA_sf"/>
</dbReference>
<dbReference type="InterPro" id="IPR012933">
    <property type="entry name" value="HicA_mRNA_interferase"/>
</dbReference>
<keyword evidence="4" id="KW-0378">Hydrolase</keyword>
<dbReference type="GO" id="GO:0004519">
    <property type="term" value="F:endonuclease activity"/>
    <property type="evidence" value="ECO:0007669"/>
    <property type="project" value="UniProtKB-KW"/>
</dbReference>
<dbReference type="SUPFAM" id="SSF54786">
    <property type="entry name" value="YcfA/nrd intein domain"/>
    <property type="match status" value="1"/>
</dbReference>
<evidence type="ECO:0000256" key="4">
    <source>
        <dbReference type="ARBA" id="ARBA00022801"/>
    </source>
</evidence>
<dbReference type="Pfam" id="PF07927">
    <property type="entry name" value="HicA_toxin"/>
    <property type="match status" value="1"/>
</dbReference>
<evidence type="ECO:0000256" key="1">
    <source>
        <dbReference type="ARBA" id="ARBA00022649"/>
    </source>
</evidence>